<dbReference type="Proteomes" id="UP000699691">
    <property type="component" value="Unassembled WGS sequence"/>
</dbReference>
<dbReference type="EMBL" id="JAGQKY010000044">
    <property type="protein sequence ID" value="MCA9397472.1"/>
    <property type="molecule type" value="Genomic_DNA"/>
</dbReference>
<comment type="caution">
    <text evidence="2">The sequence shown here is derived from an EMBL/GenBank/DDBJ whole genome shotgun (WGS) entry which is preliminary data.</text>
</comment>
<keyword evidence="1" id="KW-0472">Membrane</keyword>
<keyword evidence="1" id="KW-1133">Transmembrane helix</keyword>
<dbReference type="AlphaFoldDB" id="A0A955LVM0"/>
<evidence type="ECO:0000313" key="2">
    <source>
        <dbReference type="EMBL" id="MCA9397472.1"/>
    </source>
</evidence>
<feature type="transmembrane region" description="Helical" evidence="1">
    <location>
        <begin position="36"/>
        <end position="59"/>
    </location>
</feature>
<name>A0A955LVM0_UNCKA</name>
<evidence type="ECO:0000256" key="1">
    <source>
        <dbReference type="SAM" id="Phobius"/>
    </source>
</evidence>
<protein>
    <submittedName>
        <fullName evidence="2">Uncharacterized protein</fullName>
    </submittedName>
</protein>
<reference evidence="2" key="2">
    <citation type="journal article" date="2021" name="Microbiome">
        <title>Successional dynamics and alternative stable states in a saline activated sludge microbial community over 9 years.</title>
        <authorList>
            <person name="Wang Y."/>
            <person name="Ye J."/>
            <person name="Ju F."/>
            <person name="Liu L."/>
            <person name="Boyd J.A."/>
            <person name="Deng Y."/>
            <person name="Parks D.H."/>
            <person name="Jiang X."/>
            <person name="Yin X."/>
            <person name="Woodcroft B.J."/>
            <person name="Tyson G.W."/>
            <person name="Hugenholtz P."/>
            <person name="Polz M.F."/>
            <person name="Zhang T."/>
        </authorList>
    </citation>
    <scope>NUCLEOTIDE SEQUENCE</scope>
    <source>
        <strain evidence="2">HKST-UBA02</strain>
    </source>
</reference>
<sequence>MVMETDTIQPGSENDQHDTKDIFSRQAWYTWFEKGLWVFLFLVGIVLAAAISLAIFYYAPWDF</sequence>
<accession>A0A955LVM0</accession>
<organism evidence="2 3">
    <name type="scientific">candidate division WWE3 bacterium</name>
    <dbReference type="NCBI Taxonomy" id="2053526"/>
    <lineage>
        <taxon>Bacteria</taxon>
        <taxon>Katanobacteria</taxon>
    </lineage>
</organism>
<proteinExistence type="predicted"/>
<keyword evidence="1" id="KW-0812">Transmembrane</keyword>
<gene>
    <name evidence="2" type="ORF">KC573_01470</name>
</gene>
<reference evidence="2" key="1">
    <citation type="submission" date="2020-04" db="EMBL/GenBank/DDBJ databases">
        <authorList>
            <person name="Zhang T."/>
        </authorList>
    </citation>
    <scope>NUCLEOTIDE SEQUENCE</scope>
    <source>
        <strain evidence="2">HKST-UBA02</strain>
    </source>
</reference>
<evidence type="ECO:0000313" key="3">
    <source>
        <dbReference type="Proteomes" id="UP000699691"/>
    </source>
</evidence>